<dbReference type="Proteomes" id="UP000018418">
    <property type="component" value="Unassembled WGS sequence"/>
</dbReference>
<dbReference type="PATRIC" id="fig|1341683.3.peg.2942"/>
<keyword evidence="2" id="KW-1185">Reference proteome</keyword>
<sequence>MAVSIKIKMDNESPVIQALNQIANLNRNALFAQIGAEIVEITRKRFMNQRDIDGVPWKRSQRAIKQNGQTLRDKGRLLNSFTYNVLPNGVEAGTNVVYAAIHNSGGPVSHGARLRHLHFKQNKDGTVGNKFVRKSRSNFVQEVMTKAYVVNMPKRSFLGINKDDEESIIDVISGFLMNGR</sequence>
<evidence type="ECO:0008006" key="3">
    <source>
        <dbReference type="Google" id="ProtNLM"/>
    </source>
</evidence>
<dbReference type="AlphaFoldDB" id="V2VIZ4"/>
<evidence type="ECO:0000313" key="1">
    <source>
        <dbReference type="EMBL" id="ESK47499.1"/>
    </source>
</evidence>
<evidence type="ECO:0000313" key="2">
    <source>
        <dbReference type="Proteomes" id="UP000018418"/>
    </source>
</evidence>
<accession>V2VIZ4</accession>
<organism evidence="1 2">
    <name type="scientific">Acinetobacter brisouii CIP 110357</name>
    <dbReference type="NCBI Taxonomy" id="1341683"/>
    <lineage>
        <taxon>Bacteria</taxon>
        <taxon>Pseudomonadati</taxon>
        <taxon>Pseudomonadota</taxon>
        <taxon>Gammaproteobacteria</taxon>
        <taxon>Moraxellales</taxon>
        <taxon>Moraxellaceae</taxon>
        <taxon>Acinetobacter</taxon>
    </lineage>
</organism>
<dbReference type="InterPro" id="IPR006522">
    <property type="entry name" value="Phage_virion_morphogenesis"/>
</dbReference>
<reference evidence="1 2" key="1">
    <citation type="submission" date="2013-10" db="EMBL/GenBank/DDBJ databases">
        <title>The Genome Sequence of Acinetobacter brisouii CIP 110357.</title>
        <authorList>
            <consortium name="The Broad Institute Genomics Platform"/>
            <consortium name="The Broad Institute Genome Sequencing Center for Infectious Disease"/>
            <person name="Cerqueira G."/>
            <person name="Feldgarden M."/>
            <person name="Courvalin P."/>
            <person name="Grillot-Courvalin C."/>
            <person name="Clermont D."/>
            <person name="Rocha E."/>
            <person name="Yoon E.-J."/>
            <person name="Nemec A."/>
            <person name="Young S.K."/>
            <person name="Zeng Q."/>
            <person name="Gargeya S."/>
            <person name="Fitzgerald M."/>
            <person name="Abouelleil A."/>
            <person name="Alvarado L."/>
            <person name="Berlin A.M."/>
            <person name="Chapman S.B."/>
            <person name="Gainer-Dewar J."/>
            <person name="Goldberg J."/>
            <person name="Gnerre S."/>
            <person name="Griggs A."/>
            <person name="Gujja S."/>
            <person name="Hansen M."/>
            <person name="Howarth C."/>
            <person name="Imamovic A."/>
            <person name="Ireland A."/>
            <person name="Larimer J."/>
            <person name="McCowan C."/>
            <person name="Murphy C."/>
            <person name="Pearson M."/>
            <person name="Poon T.W."/>
            <person name="Priest M."/>
            <person name="Roberts A."/>
            <person name="Saif S."/>
            <person name="Shea T."/>
            <person name="Sykes S."/>
            <person name="Wortman J."/>
            <person name="Nusbaum C."/>
            <person name="Birren B."/>
        </authorList>
    </citation>
    <scope>NUCLEOTIDE SEQUENCE [LARGE SCALE GENOMIC DNA]</scope>
    <source>
        <strain evidence="1 2">CIP 110357</strain>
    </source>
</reference>
<dbReference type="RefSeq" id="WP_004904472.1">
    <property type="nucleotide sequence ID" value="NZ_BBTI01000016.1"/>
</dbReference>
<name>V2VIZ4_9GAMM</name>
<comment type="caution">
    <text evidence="1">The sequence shown here is derived from an EMBL/GenBank/DDBJ whole genome shotgun (WGS) entry which is preliminary data.</text>
</comment>
<protein>
    <recommendedName>
        <fullName evidence="3">Phage virion morphogenesis protein</fullName>
    </recommendedName>
</protein>
<dbReference type="Pfam" id="PF05069">
    <property type="entry name" value="Phage_tail_S"/>
    <property type="match status" value="1"/>
</dbReference>
<dbReference type="OrthoDB" id="2081253at2"/>
<dbReference type="EMBL" id="AYEU01000015">
    <property type="protein sequence ID" value="ESK47499.1"/>
    <property type="molecule type" value="Genomic_DNA"/>
</dbReference>
<dbReference type="HOGENOM" id="CLU_117141_2_0_6"/>
<gene>
    <name evidence="1" type="ORF">P255_02981</name>
</gene>
<proteinExistence type="predicted"/>